<accession>A0A939INW0</accession>
<evidence type="ECO:0000313" key="2">
    <source>
        <dbReference type="Proteomes" id="UP000664303"/>
    </source>
</evidence>
<dbReference type="RefSeq" id="WP_206561972.1">
    <property type="nucleotide sequence ID" value="NZ_JAFKCZ010000015.1"/>
</dbReference>
<dbReference type="AlphaFoldDB" id="A0A939INW0"/>
<proteinExistence type="predicted"/>
<sequence>MTSSVASVKHWAKWPVEQTLQYTERVLLKRNQLPPPYPPIFILGPPRSGTTLLLQALLQSYQCCYFSNFISRFPSSPVLVGWLAKLLQGGRGATDFSSYYGRTRHWDEPYDGTKIWLRWFPYEPVYSPRGSLAEKEIQQIQATVSLLERVFDAPFVNKAQRNNGRILELDRAFPNSIFLRIRREHERVAESVLHALEHEMKGHDIWFSLRPSNHQNITTTDPLEHVCEEIFYTDCDIDRDLAAIGSHRCLEITYTDLCKEPNAVMRACADFYHTHSGIELTHRGGIPQSFTPSANTYLDSERRERIRDHLQLLSRSGQNTE</sequence>
<comment type="caution">
    <text evidence="1">The sequence shown here is derived from an EMBL/GenBank/DDBJ whole genome shotgun (WGS) entry which is preliminary data.</text>
</comment>
<protein>
    <submittedName>
        <fullName evidence="1">Sulfotransferase</fullName>
    </submittedName>
</protein>
<dbReference type="EMBL" id="JAFKCZ010000015">
    <property type="protein sequence ID" value="MBN7798528.1"/>
    <property type="molecule type" value="Genomic_DNA"/>
</dbReference>
<dbReference type="InterPro" id="IPR027417">
    <property type="entry name" value="P-loop_NTPase"/>
</dbReference>
<keyword evidence="2" id="KW-1185">Reference proteome</keyword>
<dbReference type="SUPFAM" id="SSF52540">
    <property type="entry name" value="P-loop containing nucleoside triphosphate hydrolases"/>
    <property type="match status" value="1"/>
</dbReference>
<dbReference type="Proteomes" id="UP000664303">
    <property type="component" value="Unassembled WGS sequence"/>
</dbReference>
<organism evidence="1 2">
    <name type="scientific">Parahaliea mediterranea</name>
    <dbReference type="NCBI Taxonomy" id="651086"/>
    <lineage>
        <taxon>Bacteria</taxon>
        <taxon>Pseudomonadati</taxon>
        <taxon>Pseudomonadota</taxon>
        <taxon>Gammaproteobacteria</taxon>
        <taxon>Cellvibrionales</taxon>
        <taxon>Halieaceae</taxon>
        <taxon>Parahaliea</taxon>
    </lineage>
</organism>
<reference evidence="1" key="1">
    <citation type="submission" date="2021-02" db="EMBL/GenBank/DDBJ databases">
        <title>PHA producing bacteria isolated from coastal sediment in Guangdong, Shenzhen.</title>
        <authorList>
            <person name="Zheng W."/>
            <person name="Yu S."/>
            <person name="Huang Y."/>
        </authorList>
    </citation>
    <scope>NUCLEOTIDE SEQUENCE</scope>
    <source>
        <strain evidence="1">TN14-10</strain>
    </source>
</reference>
<dbReference type="Gene3D" id="3.40.50.300">
    <property type="entry name" value="P-loop containing nucleotide triphosphate hydrolases"/>
    <property type="match status" value="1"/>
</dbReference>
<name>A0A939INW0_9GAMM</name>
<gene>
    <name evidence="1" type="ORF">JYP50_18140</name>
</gene>
<evidence type="ECO:0000313" key="1">
    <source>
        <dbReference type="EMBL" id="MBN7798528.1"/>
    </source>
</evidence>
<dbReference type="Pfam" id="PF13469">
    <property type="entry name" value="Sulfotransfer_3"/>
    <property type="match status" value="1"/>
</dbReference>